<evidence type="ECO:0000313" key="1">
    <source>
        <dbReference type="EMBL" id="SFQ28020.1"/>
    </source>
</evidence>
<gene>
    <name evidence="1" type="ORF">SAMN05421854_11084</name>
</gene>
<proteinExistence type="predicted"/>
<protein>
    <submittedName>
        <fullName evidence="1">Uncharacterized protein</fullName>
    </submittedName>
</protein>
<dbReference type="RefSeq" id="WP_093575643.1">
    <property type="nucleotide sequence ID" value="NZ_FOWC01000010.1"/>
</dbReference>
<reference evidence="1 2" key="1">
    <citation type="submission" date="2016-10" db="EMBL/GenBank/DDBJ databases">
        <authorList>
            <person name="de Groot N.N."/>
        </authorList>
    </citation>
    <scope>NUCLEOTIDE SEQUENCE [LARGE SCALE GENOMIC DNA]</scope>
    <source>
        <strain evidence="1 2">DSM 44637</strain>
    </source>
</reference>
<sequence>MGKLTLRDTPYGEVLRMTIEVPREDVLRSVVAGCSTRRIVPGKEHRQPPLRYADVIVMIKDPMAKATWEDRHPILQRLDREGPDGDGPASRLRRWVETEMVRLGIFPAAEASVS</sequence>
<dbReference type="Proteomes" id="UP000199137">
    <property type="component" value="Unassembled WGS sequence"/>
</dbReference>
<evidence type="ECO:0000313" key="2">
    <source>
        <dbReference type="Proteomes" id="UP000199137"/>
    </source>
</evidence>
<dbReference type="EMBL" id="FOWC01000010">
    <property type="protein sequence ID" value="SFQ28020.1"/>
    <property type="molecule type" value="Genomic_DNA"/>
</dbReference>
<accession>A0A1I5X7S4</accession>
<organism evidence="1 2">
    <name type="scientific">Amycolatopsis rubida</name>
    <dbReference type="NCBI Taxonomy" id="112413"/>
    <lineage>
        <taxon>Bacteria</taxon>
        <taxon>Bacillati</taxon>
        <taxon>Actinomycetota</taxon>
        <taxon>Actinomycetes</taxon>
        <taxon>Pseudonocardiales</taxon>
        <taxon>Pseudonocardiaceae</taxon>
        <taxon>Amycolatopsis</taxon>
    </lineage>
</organism>
<dbReference type="STRING" id="112413.SAMN05421854_11084"/>
<dbReference type="AlphaFoldDB" id="A0A1I5X7S4"/>
<name>A0A1I5X7S4_9PSEU</name>